<dbReference type="InterPro" id="IPR003661">
    <property type="entry name" value="HisK_dim/P_dom"/>
</dbReference>
<dbReference type="PROSITE" id="PS50109">
    <property type="entry name" value="HIS_KIN"/>
    <property type="match status" value="1"/>
</dbReference>
<feature type="transmembrane region" description="Helical" evidence="11">
    <location>
        <begin position="168"/>
        <end position="188"/>
    </location>
</feature>
<evidence type="ECO:0000313" key="14">
    <source>
        <dbReference type="EMBL" id="AEG59053.1"/>
    </source>
</evidence>
<dbReference type="InterPro" id="IPR036890">
    <property type="entry name" value="HATPase_C_sf"/>
</dbReference>
<accession>F6DUI6</accession>
<dbReference type="SUPFAM" id="SSF55874">
    <property type="entry name" value="ATPase domain of HSP90 chaperone/DNA topoisomerase II/histidine kinase"/>
    <property type="match status" value="1"/>
</dbReference>
<keyword evidence="9" id="KW-0902">Two-component regulatory system</keyword>
<dbReference type="SMART" id="SM00388">
    <property type="entry name" value="HisKA"/>
    <property type="match status" value="1"/>
</dbReference>
<dbReference type="InterPro" id="IPR003594">
    <property type="entry name" value="HATPase_dom"/>
</dbReference>
<dbReference type="GO" id="GO:0005886">
    <property type="term" value="C:plasma membrane"/>
    <property type="evidence" value="ECO:0007669"/>
    <property type="project" value="TreeGrafter"/>
</dbReference>
<dbReference type="GO" id="GO:0000155">
    <property type="term" value="F:phosphorelay sensor kinase activity"/>
    <property type="evidence" value="ECO:0007669"/>
    <property type="project" value="InterPro"/>
</dbReference>
<dbReference type="KEGG" id="dru:Desru_0770"/>
<name>F6DUI6_DESRL</name>
<dbReference type="InterPro" id="IPR036097">
    <property type="entry name" value="HisK_dim/P_sf"/>
</dbReference>
<dbReference type="Pfam" id="PF00672">
    <property type="entry name" value="HAMP"/>
    <property type="match status" value="1"/>
</dbReference>
<dbReference type="SUPFAM" id="SSF47384">
    <property type="entry name" value="Homodimeric domain of signal transducing histidine kinase"/>
    <property type="match status" value="1"/>
</dbReference>
<dbReference type="eggNOG" id="COG2205">
    <property type="taxonomic scope" value="Bacteria"/>
</dbReference>
<gene>
    <name evidence="14" type="ordered locus">Desru_0770</name>
</gene>
<dbReference type="InterPro" id="IPR003660">
    <property type="entry name" value="HAMP_dom"/>
</dbReference>
<evidence type="ECO:0000256" key="2">
    <source>
        <dbReference type="ARBA" id="ARBA00004370"/>
    </source>
</evidence>
<dbReference type="CDD" id="cd00082">
    <property type="entry name" value="HisKA"/>
    <property type="match status" value="1"/>
</dbReference>
<dbReference type="PANTHER" id="PTHR45436:SF5">
    <property type="entry name" value="SENSOR HISTIDINE KINASE TRCS"/>
    <property type="match status" value="1"/>
</dbReference>
<dbReference type="Gene3D" id="6.10.340.10">
    <property type="match status" value="1"/>
</dbReference>
<evidence type="ECO:0000256" key="3">
    <source>
        <dbReference type="ARBA" id="ARBA00012438"/>
    </source>
</evidence>
<proteinExistence type="predicted"/>
<feature type="domain" description="Histidine kinase" evidence="12">
    <location>
        <begin position="248"/>
        <end position="461"/>
    </location>
</feature>
<dbReference type="SMART" id="SM00387">
    <property type="entry name" value="HATPase_c"/>
    <property type="match status" value="1"/>
</dbReference>
<evidence type="ECO:0000256" key="4">
    <source>
        <dbReference type="ARBA" id="ARBA00022553"/>
    </source>
</evidence>
<evidence type="ECO:0000256" key="9">
    <source>
        <dbReference type="ARBA" id="ARBA00023012"/>
    </source>
</evidence>
<keyword evidence="4" id="KW-0597">Phosphoprotein</keyword>
<reference evidence="14 15" key="2">
    <citation type="journal article" date="2012" name="Stand. Genomic Sci.">
        <title>Complete genome sequence of the sulfate-reducing firmicute Desulfotomaculum ruminis type strain (DL(T)).</title>
        <authorList>
            <person name="Spring S."/>
            <person name="Visser M."/>
            <person name="Lu M."/>
            <person name="Copeland A."/>
            <person name="Lapidus A."/>
            <person name="Lucas S."/>
            <person name="Cheng J.F."/>
            <person name="Han C."/>
            <person name="Tapia R."/>
            <person name="Goodwin L.A."/>
            <person name="Pitluck S."/>
            <person name="Ivanova N."/>
            <person name="Land M."/>
            <person name="Hauser L."/>
            <person name="Larimer F."/>
            <person name="Rohde M."/>
            <person name="Goker M."/>
            <person name="Detter J.C."/>
            <person name="Kyrpides N.C."/>
            <person name="Woyke T."/>
            <person name="Schaap P.J."/>
            <person name="Plugge C.M."/>
            <person name="Muyzer G."/>
            <person name="Kuever J."/>
            <person name="Pereira I.A."/>
            <person name="Parshina S.N."/>
            <person name="Bernier-Latmani R."/>
            <person name="Stams A.J."/>
            <person name="Klenk H.P."/>
        </authorList>
    </citation>
    <scope>NUCLEOTIDE SEQUENCE [LARGE SCALE GENOMIC DNA]</scope>
    <source>
        <strain evidence="15">ATCC 23193 / DSM 2154 / NCIB 8452 / DL</strain>
    </source>
</reference>
<dbReference type="EC" id="2.7.13.3" evidence="3"/>
<evidence type="ECO:0000259" key="12">
    <source>
        <dbReference type="PROSITE" id="PS50109"/>
    </source>
</evidence>
<organism evidence="14 15">
    <name type="scientific">Desulforamulus ruminis (strain ATCC 23193 / DSM 2154 / NCIMB 8452 / DL)</name>
    <name type="common">Desulfotomaculum ruminis</name>
    <dbReference type="NCBI Taxonomy" id="696281"/>
    <lineage>
        <taxon>Bacteria</taxon>
        <taxon>Bacillati</taxon>
        <taxon>Bacillota</taxon>
        <taxon>Clostridia</taxon>
        <taxon>Eubacteriales</taxon>
        <taxon>Peptococcaceae</taxon>
        <taxon>Desulforamulus</taxon>
    </lineage>
</organism>
<reference evidence="15" key="1">
    <citation type="submission" date="2011-05" db="EMBL/GenBank/DDBJ databases">
        <title>Complete sequence of Desulfotomaculum ruminis DSM 2154.</title>
        <authorList>
            <person name="Lucas S."/>
            <person name="Copeland A."/>
            <person name="Lapidus A."/>
            <person name="Cheng J.-F."/>
            <person name="Goodwin L."/>
            <person name="Pitluck S."/>
            <person name="Lu M."/>
            <person name="Detter J.C."/>
            <person name="Han C."/>
            <person name="Tapia R."/>
            <person name="Land M."/>
            <person name="Hauser L."/>
            <person name="Kyrpides N."/>
            <person name="Ivanova N."/>
            <person name="Mikhailova N."/>
            <person name="Pagani I."/>
            <person name="Stams A.J.M."/>
            <person name="Plugge C.M."/>
            <person name="Muyzer G."/>
            <person name="Kuever J."/>
            <person name="Parshina S.N."/>
            <person name="Ivanova A.E."/>
            <person name="Nazina T.N."/>
            <person name="Brambilla E."/>
            <person name="Spring S."/>
            <person name="Klenk H.-P."/>
            <person name="Woyke T."/>
        </authorList>
    </citation>
    <scope>NUCLEOTIDE SEQUENCE [LARGE SCALE GENOMIC DNA]</scope>
    <source>
        <strain evidence="15">ATCC 23193 / DSM 2154 / NCIB 8452 / DL</strain>
    </source>
</reference>
<dbReference type="EMBL" id="CP002780">
    <property type="protein sequence ID" value="AEG59053.1"/>
    <property type="molecule type" value="Genomic_DNA"/>
</dbReference>
<dbReference type="Gene3D" id="1.10.287.130">
    <property type="match status" value="1"/>
</dbReference>
<dbReference type="RefSeq" id="WP_013840827.1">
    <property type="nucleotide sequence ID" value="NC_015589.1"/>
</dbReference>
<keyword evidence="14" id="KW-0067">ATP-binding</keyword>
<dbReference type="CDD" id="cd06225">
    <property type="entry name" value="HAMP"/>
    <property type="match status" value="1"/>
</dbReference>
<evidence type="ECO:0000256" key="10">
    <source>
        <dbReference type="ARBA" id="ARBA00023136"/>
    </source>
</evidence>
<dbReference type="PANTHER" id="PTHR45436">
    <property type="entry name" value="SENSOR HISTIDINE KINASE YKOH"/>
    <property type="match status" value="1"/>
</dbReference>
<dbReference type="InterPro" id="IPR004358">
    <property type="entry name" value="Sig_transdc_His_kin-like_C"/>
</dbReference>
<keyword evidence="5" id="KW-0808">Transferase</keyword>
<dbReference type="Pfam" id="PF02518">
    <property type="entry name" value="HATPase_c"/>
    <property type="match status" value="1"/>
</dbReference>
<evidence type="ECO:0000256" key="7">
    <source>
        <dbReference type="ARBA" id="ARBA00022777"/>
    </source>
</evidence>
<evidence type="ECO:0000256" key="11">
    <source>
        <dbReference type="SAM" id="Phobius"/>
    </source>
</evidence>
<evidence type="ECO:0000256" key="6">
    <source>
        <dbReference type="ARBA" id="ARBA00022692"/>
    </source>
</evidence>
<dbReference type="PROSITE" id="PS50885">
    <property type="entry name" value="HAMP"/>
    <property type="match status" value="1"/>
</dbReference>
<dbReference type="OrthoDB" id="9786919at2"/>
<comment type="subcellular location">
    <subcellularLocation>
        <location evidence="2">Membrane</location>
    </subcellularLocation>
</comment>
<feature type="domain" description="HAMP" evidence="13">
    <location>
        <begin position="189"/>
        <end position="240"/>
    </location>
</feature>
<evidence type="ECO:0000256" key="1">
    <source>
        <dbReference type="ARBA" id="ARBA00000085"/>
    </source>
</evidence>
<dbReference type="Proteomes" id="UP000009234">
    <property type="component" value="Chromosome"/>
</dbReference>
<evidence type="ECO:0000313" key="15">
    <source>
        <dbReference type="Proteomes" id="UP000009234"/>
    </source>
</evidence>
<sequence>MKLSTRLMLYYLTATLLSLALVGFAILKAIEHYGMETVEEQLKTQSDSASVYVAQSLLLEKLGPQELAAIAPRLTGNLSAGSREIRIYDEQVQLLSAAVDGVQQTVQVEKPFTDTLTAALKGNYAYGIHNNDVYFASPIELQGAVIGVLEFVYPLHFLNQILTATQKVLYAGAVVFGILITILSIYIARKVVKPIKQLVEVTQRFARRDFTPVHLPRNDEIGQLSRSFSEMGSQLQDYIQRQRQFVANVSHELRTPLTAIKGYSEYLIDEVKGRADLEKAVYHLNNESTRLAKLVNELLFLSRVDARREPFYFSRVDFSLLMRETLEKLQIRTLKYEVRLQANLQPNLYIWADEEKITQAVMNLLDNAIKYSPPQGSVEIEWYLEGTRGILAIMDRGMGIPAEDLHKIFERFYRSSNTKAIGGTGLGLAITREIITAHKGSLDITNRPGGGTVVKITLPAV</sequence>
<dbReference type="Gene3D" id="3.30.565.10">
    <property type="entry name" value="Histidine kinase-like ATPase, C-terminal domain"/>
    <property type="match status" value="1"/>
</dbReference>
<dbReference type="SMART" id="SM00304">
    <property type="entry name" value="HAMP"/>
    <property type="match status" value="1"/>
</dbReference>
<evidence type="ECO:0000259" key="13">
    <source>
        <dbReference type="PROSITE" id="PS50885"/>
    </source>
</evidence>
<dbReference type="FunFam" id="1.10.287.130:FF:000001">
    <property type="entry name" value="Two-component sensor histidine kinase"/>
    <property type="match status" value="1"/>
</dbReference>
<comment type="catalytic activity">
    <reaction evidence="1">
        <text>ATP + protein L-histidine = ADP + protein N-phospho-L-histidine.</text>
        <dbReference type="EC" id="2.7.13.3"/>
    </reaction>
</comment>
<dbReference type="FunFam" id="3.30.565.10:FF:000006">
    <property type="entry name" value="Sensor histidine kinase WalK"/>
    <property type="match status" value="1"/>
</dbReference>
<protein>
    <recommendedName>
        <fullName evidence="3">histidine kinase</fullName>
        <ecNumber evidence="3">2.7.13.3</ecNumber>
    </recommendedName>
</protein>
<dbReference type="PRINTS" id="PR00344">
    <property type="entry name" value="BCTRLSENSOR"/>
</dbReference>
<keyword evidence="6 11" id="KW-0812">Transmembrane</keyword>
<evidence type="ECO:0000256" key="5">
    <source>
        <dbReference type="ARBA" id="ARBA00022679"/>
    </source>
</evidence>
<keyword evidence="10 11" id="KW-0472">Membrane</keyword>
<keyword evidence="7" id="KW-0418">Kinase</keyword>
<keyword evidence="8 11" id="KW-1133">Transmembrane helix</keyword>
<dbReference type="InterPro" id="IPR005467">
    <property type="entry name" value="His_kinase_dom"/>
</dbReference>
<evidence type="ECO:0000256" key="8">
    <source>
        <dbReference type="ARBA" id="ARBA00022989"/>
    </source>
</evidence>
<keyword evidence="15" id="KW-1185">Reference proteome</keyword>
<dbReference type="GO" id="GO:0005524">
    <property type="term" value="F:ATP binding"/>
    <property type="evidence" value="ECO:0007669"/>
    <property type="project" value="UniProtKB-KW"/>
</dbReference>
<dbReference type="AlphaFoldDB" id="F6DUI6"/>
<keyword evidence="14" id="KW-0547">Nucleotide-binding</keyword>
<dbReference type="InterPro" id="IPR050428">
    <property type="entry name" value="TCS_sensor_his_kinase"/>
</dbReference>
<dbReference type="CDD" id="cd00075">
    <property type="entry name" value="HATPase"/>
    <property type="match status" value="1"/>
</dbReference>
<dbReference type="HOGENOM" id="CLU_000445_89_6_9"/>
<dbReference type="Pfam" id="PF00512">
    <property type="entry name" value="HisKA"/>
    <property type="match status" value="1"/>
</dbReference>
<dbReference type="STRING" id="696281.Desru_0770"/>
<dbReference type="SUPFAM" id="SSF158472">
    <property type="entry name" value="HAMP domain-like"/>
    <property type="match status" value="1"/>
</dbReference>